<comment type="caution">
    <text evidence="4">The sequence shown here is derived from an EMBL/GenBank/DDBJ whole genome shotgun (WGS) entry which is preliminary data.</text>
</comment>
<dbReference type="PANTHER" id="PTHR14392">
    <property type="entry name" value="NIBAN FAMILY MEMBER"/>
    <property type="match status" value="1"/>
</dbReference>
<accession>A0A8T2MW93</accession>
<reference evidence="4" key="1">
    <citation type="thesis" date="2021" institute="BYU ScholarsArchive" country="Provo, UT, USA">
        <title>Applications of and Algorithms for Genome Assembly and Genomic Analyses with an Emphasis on Marine Teleosts.</title>
        <authorList>
            <person name="Pickett B.D."/>
        </authorList>
    </citation>
    <scope>NUCLEOTIDE SEQUENCE</scope>
    <source>
        <strain evidence="4">HI-2016</strain>
    </source>
</reference>
<evidence type="ECO:0000313" key="4">
    <source>
        <dbReference type="EMBL" id="KAG9330271.1"/>
    </source>
</evidence>
<dbReference type="EMBL" id="JAFBMS010000674">
    <property type="protein sequence ID" value="KAG9330271.1"/>
    <property type="molecule type" value="Genomic_DNA"/>
</dbReference>
<name>A0A8T2MW93_9TELE</name>
<proteinExistence type="inferred from homology"/>
<feature type="domain" description="Niban 1/2/3" evidence="3">
    <location>
        <begin position="1"/>
        <end position="61"/>
    </location>
</feature>
<dbReference type="OrthoDB" id="8864829at2759"/>
<evidence type="ECO:0000313" key="5">
    <source>
        <dbReference type="Proteomes" id="UP000824540"/>
    </source>
</evidence>
<sequence length="138" mass="15995">MDDAVYTFEQLLHQSLEVKGEENVCKAIQRCQDRVIKKFDYDSSTVRKKFFREALLQILIPYMLRQLTPACAPDLPRFRELIFEDFSRFILVENVFEEVVLQSVMKDISMGETLHGNPSPGTNPNPKPDPKPKPIPRN</sequence>
<protein>
    <recommendedName>
        <fullName evidence="3">Niban 1/2/3 domain-containing protein</fullName>
    </recommendedName>
</protein>
<dbReference type="PANTHER" id="PTHR14392:SF2">
    <property type="entry name" value="PROTEIN NIBAN 2"/>
    <property type="match status" value="1"/>
</dbReference>
<feature type="region of interest" description="Disordered" evidence="2">
    <location>
        <begin position="111"/>
        <end position="138"/>
    </location>
</feature>
<keyword evidence="5" id="KW-1185">Reference proteome</keyword>
<dbReference type="AlphaFoldDB" id="A0A8T2MW93"/>
<feature type="compositionally biased region" description="Pro residues" evidence="2">
    <location>
        <begin position="121"/>
        <end position="138"/>
    </location>
</feature>
<dbReference type="InterPro" id="IPR059060">
    <property type="entry name" value="Niban_1/2/3_dom"/>
</dbReference>
<dbReference type="Proteomes" id="UP000824540">
    <property type="component" value="Unassembled WGS sequence"/>
</dbReference>
<dbReference type="InterPro" id="IPR026088">
    <property type="entry name" value="Niban-like"/>
</dbReference>
<evidence type="ECO:0000256" key="2">
    <source>
        <dbReference type="SAM" id="MobiDB-lite"/>
    </source>
</evidence>
<evidence type="ECO:0000256" key="1">
    <source>
        <dbReference type="ARBA" id="ARBA00010251"/>
    </source>
</evidence>
<evidence type="ECO:0000259" key="3">
    <source>
        <dbReference type="Pfam" id="PF26086"/>
    </source>
</evidence>
<gene>
    <name evidence="4" type="ORF">JZ751_025945</name>
</gene>
<dbReference type="Pfam" id="PF26086">
    <property type="entry name" value="Niban2"/>
    <property type="match status" value="1"/>
</dbReference>
<organism evidence="4 5">
    <name type="scientific">Albula glossodonta</name>
    <name type="common">roundjaw bonefish</name>
    <dbReference type="NCBI Taxonomy" id="121402"/>
    <lineage>
        <taxon>Eukaryota</taxon>
        <taxon>Metazoa</taxon>
        <taxon>Chordata</taxon>
        <taxon>Craniata</taxon>
        <taxon>Vertebrata</taxon>
        <taxon>Euteleostomi</taxon>
        <taxon>Actinopterygii</taxon>
        <taxon>Neopterygii</taxon>
        <taxon>Teleostei</taxon>
        <taxon>Albuliformes</taxon>
        <taxon>Albulidae</taxon>
        <taxon>Albula</taxon>
    </lineage>
</organism>
<comment type="similarity">
    <text evidence="1">Belongs to the Niban family.</text>
</comment>